<keyword evidence="3" id="KW-1185">Reference proteome</keyword>
<dbReference type="Proteomes" id="UP000267821">
    <property type="component" value="Unassembled WGS sequence"/>
</dbReference>
<gene>
    <name evidence="2" type="ORF">L211DRAFT_432503</name>
</gene>
<evidence type="ECO:0000256" key="1">
    <source>
        <dbReference type="SAM" id="Phobius"/>
    </source>
</evidence>
<keyword evidence="1" id="KW-1133">Transmembrane helix</keyword>
<accession>A0A3N4LIZ5</accession>
<name>A0A3N4LIZ5_9PEZI</name>
<evidence type="ECO:0000313" key="2">
    <source>
        <dbReference type="EMBL" id="RPB21412.1"/>
    </source>
</evidence>
<reference evidence="2 3" key="1">
    <citation type="journal article" date="2018" name="Nat. Ecol. Evol.">
        <title>Pezizomycetes genomes reveal the molecular basis of ectomycorrhizal truffle lifestyle.</title>
        <authorList>
            <person name="Murat C."/>
            <person name="Payen T."/>
            <person name="Noel B."/>
            <person name="Kuo A."/>
            <person name="Morin E."/>
            <person name="Chen J."/>
            <person name="Kohler A."/>
            <person name="Krizsan K."/>
            <person name="Balestrini R."/>
            <person name="Da Silva C."/>
            <person name="Montanini B."/>
            <person name="Hainaut M."/>
            <person name="Levati E."/>
            <person name="Barry K.W."/>
            <person name="Belfiori B."/>
            <person name="Cichocki N."/>
            <person name="Clum A."/>
            <person name="Dockter R.B."/>
            <person name="Fauchery L."/>
            <person name="Guy J."/>
            <person name="Iotti M."/>
            <person name="Le Tacon F."/>
            <person name="Lindquist E.A."/>
            <person name="Lipzen A."/>
            <person name="Malagnac F."/>
            <person name="Mello A."/>
            <person name="Molinier V."/>
            <person name="Miyauchi S."/>
            <person name="Poulain J."/>
            <person name="Riccioni C."/>
            <person name="Rubini A."/>
            <person name="Sitrit Y."/>
            <person name="Splivallo R."/>
            <person name="Traeger S."/>
            <person name="Wang M."/>
            <person name="Zifcakova L."/>
            <person name="Wipf D."/>
            <person name="Zambonelli A."/>
            <person name="Paolocci F."/>
            <person name="Nowrousian M."/>
            <person name="Ottonello S."/>
            <person name="Baldrian P."/>
            <person name="Spatafora J.W."/>
            <person name="Henrissat B."/>
            <person name="Nagy L.G."/>
            <person name="Aury J.M."/>
            <person name="Wincker P."/>
            <person name="Grigoriev I.V."/>
            <person name="Bonfante P."/>
            <person name="Martin F.M."/>
        </authorList>
    </citation>
    <scope>NUCLEOTIDE SEQUENCE [LARGE SCALE GENOMIC DNA]</scope>
    <source>
        <strain evidence="2 3">ATCC MYA-4762</strain>
    </source>
</reference>
<dbReference type="InParanoid" id="A0A3N4LIZ5"/>
<keyword evidence="1" id="KW-0812">Transmembrane</keyword>
<keyword evidence="1" id="KW-0472">Membrane</keyword>
<dbReference type="EMBL" id="ML121559">
    <property type="protein sequence ID" value="RPB21412.1"/>
    <property type="molecule type" value="Genomic_DNA"/>
</dbReference>
<evidence type="ECO:0000313" key="3">
    <source>
        <dbReference type="Proteomes" id="UP000267821"/>
    </source>
</evidence>
<dbReference type="AlphaFoldDB" id="A0A3N4LIZ5"/>
<feature type="transmembrane region" description="Helical" evidence="1">
    <location>
        <begin position="58"/>
        <end position="78"/>
    </location>
</feature>
<sequence length="84" mass="9450">MIDTFATCWNNTLALIAAGIVFGKLEKRHSQSIFSIKYNPHVTNLDHKELSCYNQASYQWGFACSMILVMICICFAAFSCPTYG</sequence>
<protein>
    <submittedName>
        <fullName evidence="2">Uncharacterized protein</fullName>
    </submittedName>
</protein>
<proteinExistence type="predicted"/>
<organism evidence="2 3">
    <name type="scientific">Terfezia boudieri ATCC MYA-4762</name>
    <dbReference type="NCBI Taxonomy" id="1051890"/>
    <lineage>
        <taxon>Eukaryota</taxon>
        <taxon>Fungi</taxon>
        <taxon>Dikarya</taxon>
        <taxon>Ascomycota</taxon>
        <taxon>Pezizomycotina</taxon>
        <taxon>Pezizomycetes</taxon>
        <taxon>Pezizales</taxon>
        <taxon>Pezizaceae</taxon>
        <taxon>Terfezia</taxon>
    </lineage>
</organism>